<evidence type="ECO:0000256" key="6">
    <source>
        <dbReference type="ARBA" id="ARBA00022840"/>
    </source>
</evidence>
<keyword evidence="4 8" id="KW-0566">Pantothenate biosynthesis</keyword>
<comment type="subcellular location">
    <subcellularLocation>
        <location evidence="8">Cytoplasm</location>
    </subcellularLocation>
</comment>
<dbReference type="GO" id="GO:0004592">
    <property type="term" value="F:pantoate-beta-alanine ligase activity"/>
    <property type="evidence" value="ECO:0007669"/>
    <property type="project" value="UniProtKB-UniRule"/>
</dbReference>
<comment type="subunit">
    <text evidence="8">Homodimer.</text>
</comment>
<comment type="miscellaneous">
    <text evidence="8">The reaction proceeds by a bi uni uni bi ping pong mechanism.</text>
</comment>
<feature type="active site" description="Proton donor" evidence="8">
    <location>
        <position position="37"/>
    </location>
</feature>
<dbReference type="GO" id="GO:0005524">
    <property type="term" value="F:ATP binding"/>
    <property type="evidence" value="ECO:0007669"/>
    <property type="project" value="UniProtKB-KW"/>
</dbReference>
<evidence type="ECO:0000256" key="8">
    <source>
        <dbReference type="HAMAP-Rule" id="MF_00158"/>
    </source>
</evidence>
<dbReference type="EC" id="6.3.2.1" evidence="8"/>
<comment type="catalytic activity">
    <reaction evidence="7 8">
        <text>(R)-pantoate + beta-alanine + ATP = (R)-pantothenate + AMP + diphosphate + H(+)</text>
        <dbReference type="Rhea" id="RHEA:10912"/>
        <dbReference type="ChEBI" id="CHEBI:15378"/>
        <dbReference type="ChEBI" id="CHEBI:15980"/>
        <dbReference type="ChEBI" id="CHEBI:29032"/>
        <dbReference type="ChEBI" id="CHEBI:30616"/>
        <dbReference type="ChEBI" id="CHEBI:33019"/>
        <dbReference type="ChEBI" id="CHEBI:57966"/>
        <dbReference type="ChEBI" id="CHEBI:456215"/>
        <dbReference type="EC" id="6.3.2.1"/>
    </reaction>
</comment>
<dbReference type="InterPro" id="IPR014729">
    <property type="entry name" value="Rossmann-like_a/b/a_fold"/>
</dbReference>
<evidence type="ECO:0000256" key="5">
    <source>
        <dbReference type="ARBA" id="ARBA00022741"/>
    </source>
</evidence>
<evidence type="ECO:0000256" key="7">
    <source>
        <dbReference type="ARBA" id="ARBA00048258"/>
    </source>
</evidence>
<dbReference type="Gene3D" id="3.40.50.620">
    <property type="entry name" value="HUPs"/>
    <property type="match status" value="1"/>
</dbReference>
<feature type="binding site" evidence="8">
    <location>
        <position position="61"/>
    </location>
    <ligand>
        <name>beta-alanine</name>
        <dbReference type="ChEBI" id="CHEBI:57966"/>
    </ligand>
</feature>
<dbReference type="AlphaFoldDB" id="A0A1M5G9S0"/>
<gene>
    <name evidence="8" type="primary">panC</name>
    <name evidence="9" type="ORF">SAMN05444483_10455</name>
</gene>
<dbReference type="OrthoDB" id="9773087at2"/>
<dbReference type="Pfam" id="PF02569">
    <property type="entry name" value="Pantoate_ligase"/>
    <property type="match status" value="1"/>
</dbReference>
<protein>
    <recommendedName>
        <fullName evidence="8">Pantothenate synthetase</fullName>
        <shortName evidence="8">PS</shortName>
        <ecNumber evidence="8">6.3.2.1</ecNumber>
    </recommendedName>
    <alternativeName>
        <fullName evidence="8">Pantoate--beta-alanine ligase</fullName>
    </alternativeName>
    <alternativeName>
        <fullName evidence="8">Pantoate-activating enzyme</fullName>
    </alternativeName>
</protein>
<keyword evidence="8" id="KW-0963">Cytoplasm</keyword>
<dbReference type="PANTHER" id="PTHR21299:SF1">
    <property type="entry name" value="PANTOATE--BETA-ALANINE LIGASE"/>
    <property type="match status" value="1"/>
</dbReference>
<dbReference type="CDD" id="cd00560">
    <property type="entry name" value="PanC"/>
    <property type="match status" value="1"/>
</dbReference>
<dbReference type="GO" id="GO:0015940">
    <property type="term" value="P:pantothenate biosynthetic process"/>
    <property type="evidence" value="ECO:0007669"/>
    <property type="project" value="UniProtKB-UniRule"/>
</dbReference>
<feature type="binding site" evidence="8">
    <location>
        <begin position="30"/>
        <end position="37"/>
    </location>
    <ligand>
        <name>ATP</name>
        <dbReference type="ChEBI" id="CHEBI:30616"/>
    </ligand>
</feature>
<keyword evidence="6 8" id="KW-0067">ATP-binding</keyword>
<dbReference type="NCBIfam" id="TIGR00018">
    <property type="entry name" value="panC"/>
    <property type="match status" value="1"/>
</dbReference>
<dbReference type="EMBL" id="FQVT01000004">
    <property type="protein sequence ID" value="SHG00222.1"/>
    <property type="molecule type" value="Genomic_DNA"/>
</dbReference>
<dbReference type="STRING" id="1073325.SAMN05444483_10455"/>
<feature type="binding site" evidence="8">
    <location>
        <begin position="186"/>
        <end position="189"/>
    </location>
    <ligand>
        <name>ATP</name>
        <dbReference type="ChEBI" id="CHEBI:30616"/>
    </ligand>
</feature>
<dbReference type="Gene3D" id="3.30.1300.10">
    <property type="entry name" value="Pantoate-beta-alanine ligase, C-terminal domain"/>
    <property type="match status" value="1"/>
</dbReference>
<reference evidence="10" key="1">
    <citation type="submission" date="2016-11" db="EMBL/GenBank/DDBJ databases">
        <authorList>
            <person name="Varghese N."/>
            <person name="Submissions S."/>
        </authorList>
    </citation>
    <scope>NUCLEOTIDE SEQUENCE [LARGE SCALE GENOMIC DNA]</scope>
    <source>
        <strain evidence="10">DSM 24579</strain>
    </source>
</reference>
<feature type="binding site" evidence="8">
    <location>
        <position position="178"/>
    </location>
    <ligand>
        <name>ATP</name>
        <dbReference type="ChEBI" id="CHEBI:30616"/>
    </ligand>
</feature>
<dbReference type="PANTHER" id="PTHR21299">
    <property type="entry name" value="CYTIDYLATE KINASE/PANTOATE-BETA-ALANINE LIGASE"/>
    <property type="match status" value="1"/>
</dbReference>
<organism evidence="9 10">
    <name type="scientific">Salegentibacter echinorum</name>
    <dbReference type="NCBI Taxonomy" id="1073325"/>
    <lineage>
        <taxon>Bacteria</taxon>
        <taxon>Pseudomonadati</taxon>
        <taxon>Bacteroidota</taxon>
        <taxon>Flavobacteriia</taxon>
        <taxon>Flavobacteriales</taxon>
        <taxon>Flavobacteriaceae</taxon>
        <taxon>Salegentibacter</taxon>
    </lineage>
</organism>
<feature type="binding site" evidence="8">
    <location>
        <begin position="149"/>
        <end position="152"/>
    </location>
    <ligand>
        <name>ATP</name>
        <dbReference type="ChEBI" id="CHEBI:30616"/>
    </ligand>
</feature>
<dbReference type="InterPro" id="IPR042176">
    <property type="entry name" value="Pantoate_ligase_C"/>
</dbReference>
<keyword evidence="5 8" id="KW-0547">Nucleotide-binding</keyword>
<dbReference type="InterPro" id="IPR004821">
    <property type="entry name" value="Cyt_trans-like"/>
</dbReference>
<evidence type="ECO:0000256" key="3">
    <source>
        <dbReference type="ARBA" id="ARBA00022598"/>
    </source>
</evidence>
<proteinExistence type="inferred from homology"/>
<dbReference type="UniPathway" id="UPA00028">
    <property type="reaction ID" value="UER00005"/>
</dbReference>
<evidence type="ECO:0000256" key="4">
    <source>
        <dbReference type="ARBA" id="ARBA00022655"/>
    </source>
</evidence>
<name>A0A1M5G9S0_SALEC</name>
<comment type="pathway">
    <text evidence="1 8">Cofactor biosynthesis; (R)-pantothenate biosynthesis; (R)-pantothenate from (R)-pantoate and beta-alanine: step 1/1.</text>
</comment>
<feature type="binding site" evidence="8">
    <location>
        <position position="61"/>
    </location>
    <ligand>
        <name>(R)-pantoate</name>
        <dbReference type="ChEBI" id="CHEBI:15980"/>
    </ligand>
</feature>
<comment type="similarity">
    <text evidence="2 8">Belongs to the pantothenate synthetase family.</text>
</comment>
<keyword evidence="3 8" id="KW-0436">Ligase</keyword>
<accession>A0A1M5G9S0</accession>
<comment type="function">
    <text evidence="8">Catalyzes the condensation of pantoate with beta-alanine in an ATP-dependent reaction via a pantoyl-adenylate intermediate.</text>
</comment>
<keyword evidence="10" id="KW-1185">Reference proteome</keyword>
<evidence type="ECO:0000313" key="9">
    <source>
        <dbReference type="EMBL" id="SHG00222.1"/>
    </source>
</evidence>
<sequence length="283" mass="32361">MKVFKEKTPLQSAVKAEKSQGKTLGLVPTMGALHHGHISLVKQALKECDRVIISIFVNPTQFDNPEDLERYPRTLEQDIQMLKQTHENLWVFAPTANELYGENIASEHFNFDGLEGVMEGKHRNGHFDGVGTIVKRLFTIIKPDKAFFGEKDFQQLQIVKKLTEKNNLPVEIIGCPILREENGLARSSRNERLTASQRNQAAFIYKTLLKTRELFGTKSAEYIEDWVISEFKKQPDLVLEYFEIASTRTLKKTVSKEKDEDYRAFIAAYAGEIRLIDNIALTN</sequence>
<evidence type="ECO:0000313" key="10">
    <source>
        <dbReference type="Proteomes" id="UP000183945"/>
    </source>
</evidence>
<dbReference type="Proteomes" id="UP000183945">
    <property type="component" value="Unassembled WGS sequence"/>
</dbReference>
<dbReference type="HAMAP" id="MF_00158">
    <property type="entry name" value="PanC"/>
    <property type="match status" value="1"/>
</dbReference>
<evidence type="ECO:0000256" key="2">
    <source>
        <dbReference type="ARBA" id="ARBA00009256"/>
    </source>
</evidence>
<dbReference type="InterPro" id="IPR003721">
    <property type="entry name" value="Pantoate_ligase"/>
</dbReference>
<dbReference type="GO" id="GO:0005829">
    <property type="term" value="C:cytosol"/>
    <property type="evidence" value="ECO:0007669"/>
    <property type="project" value="TreeGrafter"/>
</dbReference>
<dbReference type="SUPFAM" id="SSF52374">
    <property type="entry name" value="Nucleotidylyl transferase"/>
    <property type="match status" value="1"/>
</dbReference>
<dbReference type="RefSeq" id="WP_072878530.1">
    <property type="nucleotide sequence ID" value="NZ_FQVT01000004.1"/>
</dbReference>
<feature type="binding site" evidence="8">
    <location>
        <position position="155"/>
    </location>
    <ligand>
        <name>(R)-pantoate</name>
        <dbReference type="ChEBI" id="CHEBI:15980"/>
    </ligand>
</feature>
<dbReference type="NCBIfam" id="TIGR00125">
    <property type="entry name" value="cyt_tran_rel"/>
    <property type="match status" value="1"/>
</dbReference>
<evidence type="ECO:0000256" key="1">
    <source>
        <dbReference type="ARBA" id="ARBA00004990"/>
    </source>
</evidence>